<comment type="caution">
    <text evidence="2">The sequence shown here is derived from an EMBL/GenBank/DDBJ whole genome shotgun (WGS) entry which is preliminary data.</text>
</comment>
<dbReference type="InterPro" id="IPR003399">
    <property type="entry name" value="Mce/MlaD"/>
</dbReference>
<gene>
    <name evidence="2" type="ORF">B7C42_00058</name>
</gene>
<dbReference type="PANTHER" id="PTHR33371:SF16">
    <property type="entry name" value="MCE-FAMILY PROTEIN MCE3F"/>
    <property type="match status" value="1"/>
</dbReference>
<proteinExistence type="predicted"/>
<organism evidence="2 3">
    <name type="scientific">Nocardia cerradoensis</name>
    <dbReference type="NCBI Taxonomy" id="85688"/>
    <lineage>
        <taxon>Bacteria</taxon>
        <taxon>Bacillati</taxon>
        <taxon>Actinomycetota</taxon>
        <taxon>Actinomycetes</taxon>
        <taxon>Mycobacteriales</taxon>
        <taxon>Nocardiaceae</taxon>
        <taxon>Nocardia</taxon>
    </lineage>
</organism>
<evidence type="ECO:0000259" key="1">
    <source>
        <dbReference type="Pfam" id="PF02470"/>
    </source>
</evidence>
<accession>A0A231HDP5</accession>
<keyword evidence="3" id="KW-1185">Reference proteome</keyword>
<dbReference type="Proteomes" id="UP000215506">
    <property type="component" value="Unassembled WGS sequence"/>
</dbReference>
<dbReference type="AlphaFoldDB" id="A0A231HDP5"/>
<evidence type="ECO:0000313" key="3">
    <source>
        <dbReference type="Proteomes" id="UP000215506"/>
    </source>
</evidence>
<dbReference type="Pfam" id="PF02470">
    <property type="entry name" value="MlaD"/>
    <property type="match status" value="1"/>
</dbReference>
<dbReference type="InterPro" id="IPR052336">
    <property type="entry name" value="MlaD_Phospholipid_Transporter"/>
</dbReference>
<dbReference type="GO" id="GO:0005576">
    <property type="term" value="C:extracellular region"/>
    <property type="evidence" value="ECO:0007669"/>
    <property type="project" value="TreeGrafter"/>
</dbReference>
<dbReference type="EMBL" id="NGAF01000001">
    <property type="protein sequence ID" value="OXR46942.1"/>
    <property type="molecule type" value="Genomic_DNA"/>
</dbReference>
<feature type="domain" description="Mce/MlaD" evidence="1">
    <location>
        <begin position="39"/>
        <end position="111"/>
    </location>
</feature>
<evidence type="ECO:0000313" key="2">
    <source>
        <dbReference type="EMBL" id="OXR46942.1"/>
    </source>
</evidence>
<reference evidence="2 3" key="1">
    <citation type="submission" date="2017-07" db="EMBL/GenBank/DDBJ databases">
        <title>First draft Genome Sequence of Nocardia cerradoensis isolated from human infection.</title>
        <authorList>
            <person name="Carrasco G."/>
        </authorList>
    </citation>
    <scope>NUCLEOTIDE SEQUENCE [LARGE SCALE GENOMIC DNA]</scope>
    <source>
        <strain evidence="2 3">CNM20130759</strain>
    </source>
</reference>
<protein>
    <recommendedName>
        <fullName evidence="1">Mce/MlaD domain-containing protein</fullName>
    </recommendedName>
</protein>
<dbReference type="PANTHER" id="PTHR33371">
    <property type="entry name" value="INTERMEMBRANE PHOSPHOLIPID TRANSPORT SYSTEM BINDING PROTEIN MLAD-RELATED"/>
    <property type="match status" value="1"/>
</dbReference>
<dbReference type="RefSeq" id="WP_338067181.1">
    <property type="nucleotide sequence ID" value="NZ_NGAF01000001.1"/>
</dbReference>
<sequence length="320" mass="33740">MILTKTRISVAGMAALAVASFVYMDHLGLETGVMEHVRTVSMAVPDTNGLVVGSRVLLRGVQIGHVTDINSSAEGVSVAMKYDDGYRIPAGSRFQVDNLSALGEAYVAVTPDTESGPYLANHATVNPAEVTVPTTFKELSARLTRMLEQIDPDKIQDIFHELNVSLPDDTQVLGNLNHAGELLATMITNQADSLTTLLTAMQPLLLRSGTVPADLANTTPTIAQFGSSFGDLLNGIRFAQQRGPTTVGIRDGASPFLVNLQGFLDKNATDLHTLGVDLLPGVRAGAAAMSTVNVGQVLDNALAATDSGDSLTIHLHMPGK</sequence>
<name>A0A231HDP5_9NOCA</name>